<evidence type="ECO:0000256" key="2">
    <source>
        <dbReference type="ARBA" id="ARBA00023015"/>
    </source>
</evidence>
<dbReference type="GO" id="GO:0003677">
    <property type="term" value="F:DNA binding"/>
    <property type="evidence" value="ECO:0007669"/>
    <property type="project" value="UniProtKB-KW"/>
</dbReference>
<dbReference type="AlphaFoldDB" id="A0A5R9PZ45"/>
<dbReference type="Gene3D" id="1.10.10.10">
    <property type="entry name" value="Winged helix-like DNA-binding domain superfamily/Winged helix DNA-binding domain"/>
    <property type="match status" value="1"/>
</dbReference>
<evidence type="ECO:0000256" key="3">
    <source>
        <dbReference type="ARBA" id="ARBA00023125"/>
    </source>
</evidence>
<accession>A0A5R9PZ45</accession>
<dbReference type="InterPro" id="IPR036390">
    <property type="entry name" value="WH_DNA-bd_sf"/>
</dbReference>
<proteinExistence type="inferred from homology"/>
<evidence type="ECO:0000256" key="4">
    <source>
        <dbReference type="ARBA" id="ARBA00023163"/>
    </source>
</evidence>
<comment type="caution">
    <text evidence="6">The sequence shown here is derived from an EMBL/GenBank/DDBJ whole genome shotgun (WGS) entry which is preliminary data.</text>
</comment>
<comment type="similarity">
    <text evidence="1">Belongs to the LysR transcriptional regulatory family.</text>
</comment>
<evidence type="ECO:0000259" key="5">
    <source>
        <dbReference type="PROSITE" id="PS50931"/>
    </source>
</evidence>
<dbReference type="GO" id="GO:0003700">
    <property type="term" value="F:DNA-binding transcription factor activity"/>
    <property type="evidence" value="ECO:0007669"/>
    <property type="project" value="InterPro"/>
</dbReference>
<dbReference type="EMBL" id="PPSW01000032">
    <property type="protein sequence ID" value="TLX45606.1"/>
    <property type="molecule type" value="Genomic_DNA"/>
</dbReference>
<dbReference type="RefSeq" id="WP_138483900.1">
    <property type="nucleotide sequence ID" value="NZ_PPSW01000032.1"/>
</dbReference>
<dbReference type="SUPFAM" id="SSF46785">
    <property type="entry name" value="Winged helix' DNA-binding domain"/>
    <property type="match status" value="1"/>
</dbReference>
<dbReference type="Pfam" id="PF00126">
    <property type="entry name" value="HTH_1"/>
    <property type="match status" value="1"/>
</dbReference>
<gene>
    <name evidence="6" type="ORF">C1E24_18155</name>
</gene>
<evidence type="ECO:0000256" key="1">
    <source>
        <dbReference type="ARBA" id="ARBA00009437"/>
    </source>
</evidence>
<protein>
    <submittedName>
        <fullName evidence="6">LysR family transcriptional regulator</fullName>
    </submittedName>
</protein>
<dbReference type="InterPro" id="IPR000847">
    <property type="entry name" value="LysR_HTH_N"/>
</dbReference>
<sequence length="303" mass="34614">MDLKQFDLNLLLLFDKLYQYRSVSKAAESLYLSQSAFSHGLARLRKRLDDPLFIRVNNQMQATERAEQLAQYVKQALPLLELGLGQASSFDASHSEKTFRIAATDYTEFCFLPKLTRHFAKQAPHIQIEILPASPLPIKEQLEQRSLDFVLGFEHDEHPQAGVEQLAWFSDSYSTLVCKAHPRIKNALSLEQFLQEQHIRIAPWGESQGIVDQVLANLGHTRHVACQQTSVLVAPHLVAGSEYLLTLPTQVAKQVQQGQKLTRLLPPITVPDYHLQLYWHPLKASNQANRWFVEQVKTLFLWA</sequence>
<keyword evidence="3" id="KW-0238">DNA-binding</keyword>
<feature type="domain" description="HTH lysR-type" evidence="5">
    <location>
        <begin position="6"/>
        <end position="63"/>
    </location>
</feature>
<keyword evidence="4" id="KW-0804">Transcription</keyword>
<dbReference type="InterPro" id="IPR050389">
    <property type="entry name" value="LysR-type_TF"/>
</dbReference>
<dbReference type="PANTHER" id="PTHR30118:SF15">
    <property type="entry name" value="TRANSCRIPTIONAL REGULATORY PROTEIN"/>
    <property type="match status" value="1"/>
</dbReference>
<dbReference type="Proteomes" id="UP000309186">
    <property type="component" value="Unassembled WGS sequence"/>
</dbReference>
<dbReference type="InterPro" id="IPR037402">
    <property type="entry name" value="YidZ_PBP2"/>
</dbReference>
<dbReference type="PANTHER" id="PTHR30118">
    <property type="entry name" value="HTH-TYPE TRANSCRIPTIONAL REGULATOR LEUO-RELATED"/>
    <property type="match status" value="1"/>
</dbReference>
<name>A0A5R9PZ45_9GAMM</name>
<dbReference type="PROSITE" id="PS50931">
    <property type="entry name" value="HTH_LYSR"/>
    <property type="match status" value="1"/>
</dbReference>
<reference evidence="6 7" key="1">
    <citation type="submission" date="2018-01" db="EMBL/GenBank/DDBJ databases">
        <title>Co-occurrence of chitin degradation, pigmentation and bioactivity in marine Pseudoalteromonas.</title>
        <authorList>
            <person name="Paulsen S."/>
            <person name="Gram L."/>
            <person name="Machado H."/>
        </authorList>
    </citation>
    <scope>NUCLEOTIDE SEQUENCE [LARGE SCALE GENOMIC DNA]</scope>
    <source>
        <strain evidence="6 7">S3663</strain>
    </source>
</reference>
<dbReference type="SUPFAM" id="SSF53850">
    <property type="entry name" value="Periplasmic binding protein-like II"/>
    <property type="match status" value="1"/>
</dbReference>
<evidence type="ECO:0000313" key="7">
    <source>
        <dbReference type="Proteomes" id="UP000309186"/>
    </source>
</evidence>
<organism evidence="6 7">
    <name type="scientific">Pseudoalteromonas phenolica</name>
    <dbReference type="NCBI Taxonomy" id="161398"/>
    <lineage>
        <taxon>Bacteria</taxon>
        <taxon>Pseudomonadati</taxon>
        <taxon>Pseudomonadota</taxon>
        <taxon>Gammaproteobacteria</taxon>
        <taxon>Alteromonadales</taxon>
        <taxon>Pseudoalteromonadaceae</taxon>
        <taxon>Pseudoalteromonas</taxon>
    </lineage>
</organism>
<dbReference type="Gene3D" id="3.40.190.10">
    <property type="entry name" value="Periplasmic binding protein-like II"/>
    <property type="match status" value="2"/>
</dbReference>
<dbReference type="PRINTS" id="PR00039">
    <property type="entry name" value="HTHLYSR"/>
</dbReference>
<dbReference type="InterPro" id="IPR036388">
    <property type="entry name" value="WH-like_DNA-bd_sf"/>
</dbReference>
<dbReference type="CDD" id="cd08417">
    <property type="entry name" value="PBP2_Nitroaromatics_like"/>
    <property type="match status" value="1"/>
</dbReference>
<dbReference type="InterPro" id="IPR005119">
    <property type="entry name" value="LysR_subst-bd"/>
</dbReference>
<keyword evidence="2" id="KW-0805">Transcription regulation</keyword>
<dbReference type="Pfam" id="PF03466">
    <property type="entry name" value="LysR_substrate"/>
    <property type="match status" value="1"/>
</dbReference>
<dbReference type="OrthoDB" id="6621790at2"/>
<evidence type="ECO:0000313" key="6">
    <source>
        <dbReference type="EMBL" id="TLX45606.1"/>
    </source>
</evidence>